<accession>O21309</accession>
<geneLocation type="mitochondrion" evidence="2"/>
<keyword evidence="2" id="KW-0496">Mitochondrion</keyword>
<keyword evidence="1" id="KW-0472">Membrane</keyword>
<evidence type="ECO:0008006" key="3">
    <source>
        <dbReference type="Google" id="ProtNLM"/>
    </source>
</evidence>
<evidence type="ECO:0000313" key="2">
    <source>
        <dbReference type="EMBL" id="AAA32100.2"/>
    </source>
</evidence>
<feature type="transmembrane region" description="Helical" evidence="1">
    <location>
        <begin position="474"/>
        <end position="497"/>
    </location>
</feature>
<feature type="transmembrane region" description="Helical" evidence="1">
    <location>
        <begin position="265"/>
        <end position="286"/>
    </location>
</feature>
<reference evidence="2" key="2">
    <citation type="journal article" date="1986" name="J. Biol. Chem.">
        <title>A discontinuous small subunit ribosomal RNA in Tetrahymena pyriformis mitochondria.</title>
        <authorList>
            <person name="Schnare M.N."/>
            <person name="Heinonen T.Y."/>
            <person name="Young P.G."/>
            <person name="Gray M.W."/>
        </authorList>
    </citation>
    <scope>NUCLEOTIDE SEQUENCE</scope>
    <source>
        <strain evidence="2">ST</strain>
    </source>
</reference>
<feature type="transmembrane region" description="Helical" evidence="1">
    <location>
        <begin position="348"/>
        <end position="370"/>
    </location>
</feature>
<reference evidence="2" key="6">
    <citation type="submission" date="1994-02" db="EMBL/GenBank/DDBJ databases">
        <title>Tetrahymena mtDNA: Partial gene organization.</title>
        <authorList>
            <person name="Suyama Y."/>
            <person name="Ziaie Z."/>
        </authorList>
    </citation>
    <scope>NUCLEOTIDE SEQUENCE</scope>
    <source>
        <strain evidence="2">ST</strain>
    </source>
</reference>
<feature type="transmembrane region" description="Helical" evidence="1">
    <location>
        <begin position="438"/>
        <end position="462"/>
    </location>
</feature>
<keyword evidence="1" id="KW-0812">Transmembrane</keyword>
<keyword evidence="1" id="KW-1133">Transmembrane helix</keyword>
<evidence type="ECO:0000256" key="1">
    <source>
        <dbReference type="SAM" id="Phobius"/>
    </source>
</evidence>
<reference evidence="2" key="1">
    <citation type="journal article" date="1985" name="Nucleic Acids Res.">
        <title>Nucleotide sequences of three tRNA genes encoded in Tetrahymena mitochondrial DNA.</title>
        <authorList>
            <person name="Suyama Y."/>
        </authorList>
    </citation>
    <scope>NUCLEOTIDE SEQUENCE</scope>
    <source>
        <strain evidence="2">ST</strain>
    </source>
</reference>
<feature type="transmembrane region" description="Helical" evidence="1">
    <location>
        <begin position="236"/>
        <end position="253"/>
    </location>
</feature>
<reference evidence="2" key="4">
    <citation type="journal article" date="1987" name="Curr. Genet.">
        <title>The cytochrome oxidase subunit I gene of Tetrahymena: a 57 amino acid NH2-terminal extension and a 108 amino acid insert.</title>
        <authorList>
            <person name="Ziaie Z."/>
            <person name="Suyama Y."/>
        </authorList>
    </citation>
    <scope>NUCLEOTIDE SEQUENCE</scope>
    <source>
        <strain evidence="2">ST</strain>
    </source>
</reference>
<dbReference type="AlphaFoldDB" id="O21309"/>
<reference evidence="2" key="5">
    <citation type="journal article" date="1989" name="Nucleic Acids Res.">
        <title>The tRNAglu (anticodon TTU) gene and its upstream sequence coding for a homolog of the E. coli large ribosome-subunit protein L14 in the Tetrahymena mitochondrial genome.</title>
        <authorList>
            <person name="Suyama Y."/>
            <person name="Jenney F."/>
        </authorList>
    </citation>
    <scope>NUCLEOTIDE SEQUENCE</scope>
    <source>
        <strain evidence="2">ST</strain>
    </source>
</reference>
<feature type="transmembrane region" description="Helical" evidence="1">
    <location>
        <begin position="382"/>
        <end position="403"/>
    </location>
</feature>
<feature type="transmembrane region" description="Helical" evidence="1">
    <location>
        <begin position="174"/>
        <end position="194"/>
    </location>
</feature>
<proteinExistence type="predicted"/>
<organism evidence="2">
    <name type="scientific">Tetrahymena pyriformis</name>
    <dbReference type="NCBI Taxonomy" id="5908"/>
    <lineage>
        <taxon>Eukaryota</taxon>
        <taxon>Sar</taxon>
        <taxon>Alveolata</taxon>
        <taxon>Ciliophora</taxon>
        <taxon>Intramacronucleata</taxon>
        <taxon>Oligohymenophorea</taxon>
        <taxon>Hymenostomatida</taxon>
        <taxon>Tetrahymenina</taxon>
        <taxon>Tetrahymenidae</taxon>
        <taxon>Tetrahymena</taxon>
    </lineage>
</organism>
<sequence length="587" mass="71736">MNSNFSKIYWFDFNGTVNENLPLTYNTLKICRQEIDKLEINNEKKVGSKKNPIKLNVSFEEKYSSNEETTKIDLNIYEESSLKSISANFNNHIKSYLNLMLQPFNNFLEFKLKLSTVKLNIKHYYVINNKIYVTYKDSLMLFNSHEDYLSNLNEINPVKYNFLYRNYNINNIKLSNILDTLLLNIILYLHLLYIKSTNYNRFDYRLKQTDWGFYINNKTNNLQNIFSGLKYIWRGLRFWIVGLLLGLSAIYYLMYVRLLPFNKIIFAWILVAMFLYWLLSGFVFFVKKYQYSKFTAAIQRFWKRTYIIFWLIEAGTFSVFFYLTLNASSEPVYMYDQIKIYKTHLFSWRWFLIKLLPSVAIILLGYYLQLTLKWNLFNKQNTVILLITLLLLYILWVEFYQFYHILSFFGNINWNFDYDEYIWTLELDTRRTRLANNYIAVCLFAKFWHFVFIFLFWVFFVLRINELGRMRYPLLVANVQNFIIIYIMSWAYMYPWLKFIFRKYLDVPYYWFYLNGRELGIRVFFTDLKLFFYGLTNKFLDASIFNIKFEKYPFYYWISSSPLTNFYQYRKFVIRDSIIYNLNSYIL</sequence>
<protein>
    <recommendedName>
        <fullName evidence="3">Ymf68</fullName>
    </recommendedName>
</protein>
<reference evidence="2" key="3">
    <citation type="journal article" date="1987" name="Curr. Genet.">
        <title>Unexpectedly long 14S ribosomal RNA gene in Tetrahymena mitochondria.</title>
        <authorList>
            <person name="Labriola J."/>
            <person name="Weiss I."/>
            <person name="Zapatero J."/>
            <person name="Suyama Y."/>
        </authorList>
    </citation>
    <scope>NUCLEOTIDE SEQUENCE</scope>
    <source>
        <strain evidence="2">ST</strain>
    </source>
</reference>
<dbReference type="EMBL" id="L28677">
    <property type="protein sequence ID" value="AAA32100.2"/>
    <property type="molecule type" value="Genomic_DNA"/>
</dbReference>
<name>O21309_TETPY</name>
<feature type="transmembrane region" description="Helical" evidence="1">
    <location>
        <begin position="307"/>
        <end position="328"/>
    </location>
</feature>